<dbReference type="Pfam" id="PF09557">
    <property type="entry name" value="DUF2382"/>
    <property type="match status" value="1"/>
</dbReference>
<feature type="compositionally biased region" description="Basic and acidic residues" evidence="1">
    <location>
        <begin position="30"/>
        <end position="57"/>
    </location>
</feature>
<feature type="region of interest" description="Disordered" evidence="1">
    <location>
        <begin position="1"/>
        <end position="82"/>
    </location>
</feature>
<feature type="compositionally biased region" description="Polar residues" evidence="1">
    <location>
        <begin position="1"/>
        <end position="15"/>
    </location>
</feature>
<keyword evidence="4" id="KW-1185">Reference proteome</keyword>
<comment type="caution">
    <text evidence="3">The sequence shown here is derived from an EMBL/GenBank/DDBJ whole genome shotgun (WGS) entry which is preliminary data.</text>
</comment>
<accession>A0A9W7TZK1</accession>
<gene>
    <name evidence="3" type="ORF">DS843_08205</name>
</gene>
<dbReference type="EMBL" id="QOKW01000005">
    <property type="protein sequence ID" value="KAA0681755.1"/>
    <property type="molecule type" value="Genomic_DNA"/>
</dbReference>
<dbReference type="PANTHER" id="PTHR38463:SF1">
    <property type="entry name" value="STRESS RESPONSE PROTEIN YSNF"/>
    <property type="match status" value="1"/>
</dbReference>
<name>A0A9W7TZK1_9PROT</name>
<feature type="region of interest" description="Disordered" evidence="1">
    <location>
        <begin position="180"/>
        <end position="217"/>
    </location>
</feature>
<organism evidence="3 4">
    <name type="scientific">Roseomonas genomospecies 6</name>
    <dbReference type="NCBI Taxonomy" id="214106"/>
    <lineage>
        <taxon>Bacteria</taxon>
        <taxon>Pseudomonadati</taxon>
        <taxon>Pseudomonadota</taxon>
        <taxon>Alphaproteobacteria</taxon>
        <taxon>Acetobacterales</taxon>
        <taxon>Roseomonadaceae</taxon>
        <taxon>Roseomonas</taxon>
    </lineage>
</organism>
<dbReference type="AlphaFoldDB" id="A0A9W7TZK1"/>
<dbReference type="Proteomes" id="UP000480854">
    <property type="component" value="Unassembled WGS sequence"/>
</dbReference>
<sequence>MGNQGKPPQSKQTGSKPHGRRTAESGCLRHGREPDGAGRHDRDELVGHRARRAGDHHRPLHLPLSAGTAAMPQERAPPERTVSEEAVPLYEEILSVGKRTVETGRLRITTVVREREETVEQDLSSETVEVLRVPVGRLVDAAPEPRYEGDVLIVPILEEELVVTKRLVLKEELHIRKQATRRTERVTETLRSEDAVVTRDDSARADAPRSETLPPQE</sequence>
<protein>
    <submittedName>
        <fullName evidence="3">DUF2382 domain-containing protein</fullName>
    </submittedName>
</protein>
<dbReference type="InterPro" id="IPR019060">
    <property type="entry name" value="DUF2382"/>
</dbReference>
<evidence type="ECO:0000313" key="3">
    <source>
        <dbReference type="EMBL" id="KAA0681755.1"/>
    </source>
</evidence>
<feature type="compositionally biased region" description="Basic and acidic residues" evidence="1">
    <location>
        <begin position="180"/>
        <end position="209"/>
    </location>
</feature>
<evidence type="ECO:0000259" key="2">
    <source>
        <dbReference type="Pfam" id="PF09557"/>
    </source>
</evidence>
<dbReference type="InterPro" id="IPR052967">
    <property type="entry name" value="Stress_Response_Assoc"/>
</dbReference>
<dbReference type="PANTHER" id="PTHR38463">
    <property type="entry name" value="STRESS RESPONSE PROTEIN YSNF"/>
    <property type="match status" value="1"/>
</dbReference>
<feature type="domain" description="DUF2382" evidence="2">
    <location>
        <begin position="88"/>
        <end position="197"/>
    </location>
</feature>
<evidence type="ECO:0000256" key="1">
    <source>
        <dbReference type="SAM" id="MobiDB-lite"/>
    </source>
</evidence>
<proteinExistence type="predicted"/>
<evidence type="ECO:0000313" key="4">
    <source>
        <dbReference type="Proteomes" id="UP000480854"/>
    </source>
</evidence>
<reference evidence="3 4" key="1">
    <citation type="submission" date="2018-07" db="EMBL/GenBank/DDBJ databases">
        <title>Genome sequence of Azospirillum sp. ATCC 49961.</title>
        <authorList>
            <person name="Sant'Anna F.H."/>
            <person name="Baldani J.I."/>
            <person name="Zilli J.E."/>
            <person name="Reis V.M."/>
            <person name="Hartmann A."/>
            <person name="Cruz L."/>
            <person name="de Souza E.M."/>
            <person name="de Oliveira Pedrosa F."/>
            <person name="Passaglia L.M.P."/>
        </authorList>
    </citation>
    <scope>NUCLEOTIDE SEQUENCE [LARGE SCALE GENOMIC DNA]</scope>
    <source>
        <strain evidence="3 4">ATCC 49961</strain>
    </source>
</reference>